<dbReference type="Gene3D" id="3.40.1350.40">
    <property type="match status" value="2"/>
</dbReference>
<proteinExistence type="predicted"/>
<dbReference type="CDD" id="cd22331">
    <property type="entry name" value="HinP1I-like"/>
    <property type="match status" value="1"/>
</dbReference>
<dbReference type="RefSeq" id="WP_078806115.1">
    <property type="nucleotide sequence ID" value="NZ_FUXI01000001.1"/>
</dbReference>
<keyword evidence="1" id="KW-0378">Hydrolase</keyword>
<evidence type="ECO:0000313" key="2">
    <source>
        <dbReference type="Proteomes" id="UP000190328"/>
    </source>
</evidence>
<evidence type="ECO:0000313" key="1">
    <source>
        <dbReference type="EMBL" id="SJZ38587.1"/>
    </source>
</evidence>
<dbReference type="STRING" id="263852.SAMN02745116_00148"/>
<dbReference type="EMBL" id="FUXI01000001">
    <property type="protein sequence ID" value="SJZ38587.1"/>
    <property type="molecule type" value="Genomic_DNA"/>
</dbReference>
<dbReference type="GO" id="GO:0004519">
    <property type="term" value="F:endonuclease activity"/>
    <property type="evidence" value="ECO:0007669"/>
    <property type="project" value="UniProtKB-KW"/>
</dbReference>
<sequence length="246" mass="28830">MNLEELGSQTARNGFKNEREIAEKFNHWQSDDEAKKWLTIMGYKLSEISSVKAIVLSGYKADLNCKVQIQMKQALDIENIQVKLVSNKKGFNQVDKRWVRNYQEMWKFPEEILKLLQYFTGEISPYKKGIKDERRMFLTEFTIEEQERILTWFTENKTLVVSDILRGRGEFSAEWVLVAQKVEDNARWVLKNINEVMGFYIGEVEITPRGSLRIGKITMQRKGGDNGRETANMLQFKIDPTELFEI</sequence>
<gene>
    <name evidence="1" type="ORF">SAMN02745116_00148</name>
</gene>
<protein>
    <submittedName>
        <fullName evidence="1">R.HinP1I restriction endonuclease</fullName>
    </submittedName>
</protein>
<dbReference type="AlphaFoldDB" id="A0A1T4K8C0"/>
<keyword evidence="2" id="KW-1185">Reference proteome</keyword>
<keyword evidence="1" id="KW-0540">Nuclease</keyword>
<organism evidence="1 2">
    <name type="scientific">Pilibacter termitis</name>
    <dbReference type="NCBI Taxonomy" id="263852"/>
    <lineage>
        <taxon>Bacteria</taxon>
        <taxon>Bacillati</taxon>
        <taxon>Bacillota</taxon>
        <taxon>Bacilli</taxon>
        <taxon>Lactobacillales</taxon>
        <taxon>Enterococcaceae</taxon>
        <taxon>Pilibacter</taxon>
    </lineage>
</organism>
<reference evidence="1 2" key="1">
    <citation type="submission" date="2017-02" db="EMBL/GenBank/DDBJ databases">
        <authorList>
            <person name="Peterson S.W."/>
        </authorList>
    </citation>
    <scope>NUCLEOTIDE SEQUENCE [LARGE SCALE GENOMIC DNA]</scope>
    <source>
        <strain evidence="1 2">ATCC BAA-1030</strain>
    </source>
</reference>
<keyword evidence="1" id="KW-0255">Endonuclease</keyword>
<dbReference type="Proteomes" id="UP000190328">
    <property type="component" value="Unassembled WGS sequence"/>
</dbReference>
<dbReference type="Pfam" id="PF11463">
    <property type="entry name" value="R-HINP1I"/>
    <property type="match status" value="1"/>
</dbReference>
<accession>A0A1T4K8C0</accession>
<name>A0A1T4K8C0_9ENTE</name>
<dbReference type="OrthoDB" id="5362736at2"/>
<dbReference type="InterPro" id="IPR021107">
    <property type="entry name" value="Restrct_endonuc_II_HinP1I"/>
</dbReference>